<evidence type="ECO:0000256" key="4">
    <source>
        <dbReference type="ARBA" id="ARBA00022692"/>
    </source>
</evidence>
<comment type="caution">
    <text evidence="11">The sequence shown here is derived from an EMBL/GenBank/DDBJ whole genome shotgun (WGS) entry which is preliminary data.</text>
</comment>
<gene>
    <name evidence="11" type="ORF">ACJRO7_025360</name>
</gene>
<dbReference type="GO" id="GO:0016746">
    <property type="term" value="F:acyltransferase activity"/>
    <property type="evidence" value="ECO:0007669"/>
    <property type="project" value="UniProtKB-KW"/>
</dbReference>
<keyword evidence="3" id="KW-0808">Transferase</keyword>
<comment type="subcellular location">
    <subcellularLocation>
        <location evidence="1">Membrane</location>
        <topology evidence="1">Multi-pass membrane protein</topology>
    </subcellularLocation>
</comment>
<feature type="domain" description="Wax synthase" evidence="10">
    <location>
        <begin position="188"/>
        <end position="273"/>
    </location>
</feature>
<dbReference type="GO" id="GO:0016020">
    <property type="term" value="C:membrane"/>
    <property type="evidence" value="ECO:0007669"/>
    <property type="project" value="UniProtKB-SubCell"/>
</dbReference>
<dbReference type="Pfam" id="PF13813">
    <property type="entry name" value="MBOAT_2"/>
    <property type="match status" value="1"/>
</dbReference>
<dbReference type="EMBL" id="JBJKBG010000006">
    <property type="protein sequence ID" value="KAL3736391.1"/>
    <property type="molecule type" value="Genomic_DNA"/>
</dbReference>
<organism evidence="11 12">
    <name type="scientific">Eucalyptus globulus</name>
    <name type="common">Tasmanian blue gum</name>
    <dbReference type="NCBI Taxonomy" id="34317"/>
    <lineage>
        <taxon>Eukaryota</taxon>
        <taxon>Viridiplantae</taxon>
        <taxon>Streptophyta</taxon>
        <taxon>Embryophyta</taxon>
        <taxon>Tracheophyta</taxon>
        <taxon>Spermatophyta</taxon>
        <taxon>Magnoliopsida</taxon>
        <taxon>eudicotyledons</taxon>
        <taxon>Gunneridae</taxon>
        <taxon>Pentapetalae</taxon>
        <taxon>rosids</taxon>
        <taxon>malvids</taxon>
        <taxon>Myrtales</taxon>
        <taxon>Myrtaceae</taxon>
        <taxon>Myrtoideae</taxon>
        <taxon>Eucalypteae</taxon>
        <taxon>Eucalyptus</taxon>
    </lineage>
</organism>
<evidence type="ECO:0000256" key="3">
    <source>
        <dbReference type="ARBA" id="ARBA00022679"/>
    </source>
</evidence>
<dbReference type="PANTHER" id="PTHR31595">
    <property type="entry name" value="LONG-CHAIN-ALCOHOL O-FATTY-ACYLTRANSFERASE 3-RELATED"/>
    <property type="match status" value="1"/>
</dbReference>
<dbReference type="PANTHER" id="PTHR31595:SF70">
    <property type="entry name" value="LONG-CHAIN-ALCOHOL O-FATTY-ACYLTRANSFERASE 3-RELATED"/>
    <property type="match status" value="1"/>
</dbReference>
<dbReference type="Proteomes" id="UP001634007">
    <property type="component" value="Unassembled WGS sequence"/>
</dbReference>
<evidence type="ECO:0000256" key="5">
    <source>
        <dbReference type="ARBA" id="ARBA00022989"/>
    </source>
</evidence>
<feature type="transmembrane region" description="Helical" evidence="9">
    <location>
        <begin position="268"/>
        <end position="285"/>
    </location>
</feature>
<dbReference type="GO" id="GO:0006629">
    <property type="term" value="P:lipid metabolic process"/>
    <property type="evidence" value="ECO:0007669"/>
    <property type="project" value="UniProtKB-KW"/>
</dbReference>
<dbReference type="InterPro" id="IPR032805">
    <property type="entry name" value="Wax_synthase_dom"/>
</dbReference>
<evidence type="ECO:0000256" key="6">
    <source>
        <dbReference type="ARBA" id="ARBA00023098"/>
    </source>
</evidence>
<dbReference type="InterPro" id="IPR017088">
    <property type="entry name" value="Wax_synthase_Magnoliopsida"/>
</dbReference>
<name>A0ABD3KH81_EUCGL</name>
<keyword evidence="12" id="KW-1185">Reference proteome</keyword>
<reference evidence="11 12" key="1">
    <citation type="submission" date="2024-11" db="EMBL/GenBank/DDBJ databases">
        <title>Chromosome-level genome assembly of Eucalyptus globulus Labill. provides insights into its genome evolution.</title>
        <authorList>
            <person name="Li X."/>
        </authorList>
    </citation>
    <scope>NUCLEOTIDE SEQUENCE [LARGE SCALE GENOMIC DNA]</scope>
    <source>
        <strain evidence="11">CL2024</strain>
        <tissue evidence="11">Fresh tender leaves</tissue>
    </source>
</reference>
<evidence type="ECO:0000256" key="9">
    <source>
        <dbReference type="SAM" id="Phobius"/>
    </source>
</evidence>
<dbReference type="InterPro" id="IPR044851">
    <property type="entry name" value="Wax_synthase"/>
</dbReference>
<dbReference type="AlphaFoldDB" id="A0ABD3KH81"/>
<evidence type="ECO:0000313" key="11">
    <source>
        <dbReference type="EMBL" id="KAL3736391.1"/>
    </source>
</evidence>
<dbReference type="PIRSF" id="PIRSF037006">
    <property type="entry name" value="Wax_synthase"/>
    <property type="match status" value="1"/>
</dbReference>
<keyword evidence="8" id="KW-0012">Acyltransferase</keyword>
<accession>A0ABD3KH81</accession>
<protein>
    <recommendedName>
        <fullName evidence="10">Wax synthase domain-containing protein</fullName>
    </recommendedName>
</protein>
<evidence type="ECO:0000256" key="2">
    <source>
        <dbReference type="ARBA" id="ARBA00007282"/>
    </source>
</evidence>
<keyword evidence="5 9" id="KW-1133">Transmembrane helix</keyword>
<feature type="transmembrane region" description="Helical" evidence="9">
    <location>
        <begin position="12"/>
        <end position="28"/>
    </location>
</feature>
<feature type="transmembrane region" description="Helical" evidence="9">
    <location>
        <begin position="297"/>
        <end position="317"/>
    </location>
</feature>
<keyword evidence="7 9" id="KW-0472">Membrane</keyword>
<comment type="similarity">
    <text evidence="2">Belongs to the wax synthase family.</text>
</comment>
<evidence type="ECO:0000256" key="8">
    <source>
        <dbReference type="ARBA" id="ARBA00023315"/>
    </source>
</evidence>
<keyword evidence="6" id="KW-0443">Lipid metabolism</keyword>
<evidence type="ECO:0000313" key="12">
    <source>
        <dbReference type="Proteomes" id="UP001634007"/>
    </source>
</evidence>
<evidence type="ECO:0000259" key="10">
    <source>
        <dbReference type="Pfam" id="PF13813"/>
    </source>
</evidence>
<keyword evidence="4 9" id="KW-0812">Transmembrane</keyword>
<evidence type="ECO:0000256" key="1">
    <source>
        <dbReference type="ARBA" id="ARBA00004141"/>
    </source>
</evidence>
<proteinExistence type="inferred from homology"/>
<sequence length="356" mass="39625">MNEAAEEELENFVQVWIAALAALTYSYFASSALPRGAPRLLSLLPAVVLLSLLPLRLSSFHLGGPTSFFLVWLANSKLLLLSFHLGPLADAPNLLHFLSLASLPVKVKPPREDERVSRESSRSALASVRLAIKVLVLLSVLHAYEYRPRLHEYAILALYCVHMYLELELVLAICAVPASAALGLDLERQFDEPYLATSLQDFWGRRWNLMVSSILRSTVYDPVRRRLAPLVGARRASLPATVAAFAVSGAMHEAIYYYITRARPTGEVTWFFVLHGICVVAEVAAKRWAGGRWRMHRAASGVLTLAFLAATGVRWFFPQLTRNGVDEKVIGECYAIFDFAKDKLTRVVFHMKSVSG</sequence>
<evidence type="ECO:0000256" key="7">
    <source>
        <dbReference type="ARBA" id="ARBA00023136"/>
    </source>
</evidence>